<dbReference type="Pfam" id="PF00464">
    <property type="entry name" value="SHMT"/>
    <property type="match status" value="1"/>
</dbReference>
<evidence type="ECO:0000256" key="12">
    <source>
        <dbReference type="PIRSR" id="PIRSR000412-50"/>
    </source>
</evidence>
<dbReference type="RefSeq" id="WP_158366613.1">
    <property type="nucleotide sequence ID" value="NZ_CP034885.1"/>
</dbReference>
<gene>
    <name evidence="11" type="primary">glyA</name>
    <name evidence="14" type="ORF">D9V64_01460</name>
</gene>
<evidence type="ECO:0000256" key="6">
    <source>
        <dbReference type="ARBA" id="ARBA00022490"/>
    </source>
</evidence>
<feature type="binding site" evidence="11">
    <location>
        <position position="121"/>
    </location>
    <ligand>
        <name>(6S)-5,6,7,8-tetrahydrofolate</name>
        <dbReference type="ChEBI" id="CHEBI:57453"/>
    </ligand>
</feature>
<evidence type="ECO:0000256" key="10">
    <source>
        <dbReference type="ARBA" id="ARBA00022898"/>
    </source>
</evidence>
<evidence type="ECO:0000313" key="14">
    <source>
        <dbReference type="EMBL" id="QCI18829.1"/>
    </source>
</evidence>
<comment type="cofactor">
    <cofactor evidence="2 11 12">
        <name>pyridoxal 5'-phosphate</name>
        <dbReference type="ChEBI" id="CHEBI:597326"/>
    </cofactor>
</comment>
<dbReference type="UniPathway" id="UPA00288">
    <property type="reaction ID" value="UER01023"/>
</dbReference>
<dbReference type="InterPro" id="IPR015424">
    <property type="entry name" value="PyrdxlP-dep_Trfase"/>
</dbReference>
<dbReference type="CDD" id="cd00378">
    <property type="entry name" value="SHMT"/>
    <property type="match status" value="1"/>
</dbReference>
<comment type="function">
    <text evidence="11">Catalyzes the reversible interconversion of serine and glycine with tetrahydrofolate (THF) serving as the one-carbon carrier. This reaction serves as the major source of one-carbon groups required for the biosynthesis of purines, thymidylate, methionine, and other important biomolecules. Also exhibits THF-independent aldolase activity toward beta-hydroxyamino acids, producing glycine and aldehydes, via a retro-aldol mechanism.</text>
</comment>
<accession>A0A4D6XT97</accession>
<evidence type="ECO:0000256" key="4">
    <source>
        <dbReference type="ARBA" id="ARBA00006376"/>
    </source>
</evidence>
<organism evidence="14 15">
    <name type="scientific">Buchnera aphidicola</name>
    <name type="common">Aphis nerii</name>
    <dbReference type="NCBI Taxonomy" id="1241835"/>
    <lineage>
        <taxon>Bacteria</taxon>
        <taxon>Pseudomonadati</taxon>
        <taxon>Pseudomonadota</taxon>
        <taxon>Gammaproteobacteria</taxon>
        <taxon>Enterobacterales</taxon>
        <taxon>Erwiniaceae</taxon>
        <taxon>Buchnera</taxon>
    </lineage>
</organism>
<comment type="subcellular location">
    <subcellularLocation>
        <location evidence="3 11">Cytoplasm</location>
    </subcellularLocation>
</comment>
<feature type="modified residue" description="N6-(pyridoxal phosphate)lysine" evidence="11 12">
    <location>
        <position position="229"/>
    </location>
</feature>
<feature type="site" description="Plays an important role in substrate specificity" evidence="11">
    <location>
        <position position="228"/>
    </location>
</feature>
<dbReference type="GO" id="GO:0032259">
    <property type="term" value="P:methylation"/>
    <property type="evidence" value="ECO:0007669"/>
    <property type="project" value="UniProtKB-KW"/>
</dbReference>
<dbReference type="InterPro" id="IPR039429">
    <property type="entry name" value="SHMT-like_dom"/>
</dbReference>
<dbReference type="GO" id="GO:0004372">
    <property type="term" value="F:glycine hydroxymethyltransferase activity"/>
    <property type="evidence" value="ECO:0007669"/>
    <property type="project" value="UniProtKB-UniRule"/>
</dbReference>
<feature type="domain" description="Serine hydroxymethyltransferase-like" evidence="13">
    <location>
        <begin position="9"/>
        <end position="386"/>
    </location>
</feature>
<dbReference type="FunFam" id="3.90.1150.10:FF:000003">
    <property type="entry name" value="Serine hydroxymethyltransferase"/>
    <property type="match status" value="1"/>
</dbReference>
<dbReference type="SUPFAM" id="SSF53383">
    <property type="entry name" value="PLP-dependent transferases"/>
    <property type="match status" value="1"/>
</dbReference>
<dbReference type="InterPro" id="IPR001085">
    <property type="entry name" value="Ser_HO-MeTrfase"/>
</dbReference>
<dbReference type="InterPro" id="IPR049943">
    <property type="entry name" value="Ser_HO-MeTrfase-like"/>
</dbReference>
<comment type="subunit">
    <text evidence="5 11">Homodimer.</text>
</comment>
<dbReference type="PANTHER" id="PTHR11680:SF50">
    <property type="entry name" value="SERINE HYDROXYMETHYLTRANSFERASE"/>
    <property type="match status" value="1"/>
</dbReference>
<comment type="similarity">
    <text evidence="4 11">Belongs to the SHMT family.</text>
</comment>
<comment type="caution">
    <text evidence="11">Lacks conserved residue(s) required for the propagation of feature annotation.</text>
</comment>
<comment type="pathway">
    <text evidence="11">Amino-acid biosynthesis; glycine biosynthesis; glycine from L-serine: step 1/1.</text>
</comment>
<keyword evidence="14" id="KW-0489">Methyltransferase</keyword>
<dbReference type="HAMAP" id="MF_00051">
    <property type="entry name" value="SHMT"/>
    <property type="match status" value="1"/>
</dbReference>
<dbReference type="PANTHER" id="PTHR11680">
    <property type="entry name" value="SERINE HYDROXYMETHYLTRANSFERASE"/>
    <property type="match status" value="1"/>
</dbReference>
<comment type="pathway">
    <text evidence="11">One-carbon metabolism; tetrahydrofolate interconversion.</text>
</comment>
<dbReference type="Gene3D" id="3.40.640.10">
    <property type="entry name" value="Type I PLP-dependent aspartate aminotransferase-like (Major domain)"/>
    <property type="match status" value="1"/>
</dbReference>
<dbReference type="PROSITE" id="PS00096">
    <property type="entry name" value="SHMT"/>
    <property type="match status" value="1"/>
</dbReference>
<reference evidence="14 15" key="2">
    <citation type="submission" date="2019-05" db="EMBL/GenBank/DDBJ databases">
        <title>Genome evolution of the obligate endosymbiont Buchnera aphidicola.</title>
        <authorList>
            <person name="Moran N.A."/>
        </authorList>
    </citation>
    <scope>NUCLEOTIDE SEQUENCE [LARGE SCALE GENOMIC DNA]</scope>
    <source>
        <strain evidence="14 15">Ane</strain>
    </source>
</reference>
<proteinExistence type="inferred from homology"/>
<dbReference type="InterPro" id="IPR015421">
    <property type="entry name" value="PyrdxlP-dep_Trfase_major"/>
</dbReference>
<dbReference type="GO" id="GO:0005829">
    <property type="term" value="C:cytosol"/>
    <property type="evidence" value="ECO:0007669"/>
    <property type="project" value="TreeGrafter"/>
</dbReference>
<dbReference type="GO" id="GO:0019264">
    <property type="term" value="P:glycine biosynthetic process from serine"/>
    <property type="evidence" value="ECO:0007669"/>
    <property type="project" value="UniProtKB-UniRule"/>
</dbReference>
<evidence type="ECO:0000313" key="15">
    <source>
        <dbReference type="Proteomes" id="UP000298791"/>
    </source>
</evidence>
<name>A0A4D6XT97_9GAMM</name>
<keyword evidence="9 11" id="KW-0808">Transferase</keyword>
<sequence>MFNKHIDFKKYDPELWIAINQENKRQENHIELIASENYASNYVMSAQGSQLTNKYAEGYPGKRYYGGCKYVDIVEQLAINRVKKLFNADYANVQPHSGSQANFAVYTALLKPGDVILGLNLSHGGHLTHGSSVNFSGKLYKAIMYGITEDGEINYTEIHQLAKKYKPKIIIGGFSAYSGICDWSKMRDIADEVNAYLVVDISHVAGLIATQLYPNPIDYAHVVTSTTHKTLAGPRGGVILAKHGDNGFYNRLDLSVFPGGQGGPLMHVIAAKAIAFKEALEPSFKIYQKQILKNAKIMVEIFLKERYEIVSGKTCNHLFLVNLTNKKITGKDADIALGKANITVNKNTIPNDFRSPFITSGIRIGTPAVTRRGFKELEVSQVTSWIISILNDINNTKNIFKIKNKVLDLCSKYPVYI</sequence>
<dbReference type="GO" id="GO:0035999">
    <property type="term" value="P:tetrahydrofolate interconversion"/>
    <property type="evidence" value="ECO:0007669"/>
    <property type="project" value="UniProtKB-UniRule"/>
</dbReference>
<dbReference type="NCBIfam" id="NF000586">
    <property type="entry name" value="PRK00011.1"/>
    <property type="match status" value="1"/>
</dbReference>
<evidence type="ECO:0000256" key="2">
    <source>
        <dbReference type="ARBA" id="ARBA00001933"/>
    </source>
</evidence>
<comment type="catalytic activity">
    <reaction evidence="1 11">
        <text>(6R)-5,10-methylene-5,6,7,8-tetrahydrofolate + glycine + H2O = (6S)-5,6,7,8-tetrahydrofolate + L-serine</text>
        <dbReference type="Rhea" id="RHEA:15481"/>
        <dbReference type="ChEBI" id="CHEBI:15377"/>
        <dbReference type="ChEBI" id="CHEBI:15636"/>
        <dbReference type="ChEBI" id="CHEBI:33384"/>
        <dbReference type="ChEBI" id="CHEBI:57305"/>
        <dbReference type="ChEBI" id="CHEBI:57453"/>
        <dbReference type="EC" id="2.1.2.1"/>
    </reaction>
</comment>
<keyword evidence="8 11" id="KW-0028">Amino-acid biosynthesis</keyword>
<dbReference type="OrthoDB" id="9803846at2"/>
<dbReference type="Gene3D" id="3.90.1150.10">
    <property type="entry name" value="Aspartate Aminotransferase, domain 1"/>
    <property type="match status" value="1"/>
</dbReference>
<keyword evidence="7 11" id="KW-0554">One-carbon metabolism</keyword>
<dbReference type="GO" id="GO:0008168">
    <property type="term" value="F:methyltransferase activity"/>
    <property type="evidence" value="ECO:0007669"/>
    <property type="project" value="UniProtKB-KW"/>
</dbReference>
<evidence type="ECO:0000256" key="7">
    <source>
        <dbReference type="ARBA" id="ARBA00022563"/>
    </source>
</evidence>
<evidence type="ECO:0000256" key="9">
    <source>
        <dbReference type="ARBA" id="ARBA00022679"/>
    </source>
</evidence>
<evidence type="ECO:0000256" key="11">
    <source>
        <dbReference type="HAMAP-Rule" id="MF_00051"/>
    </source>
</evidence>
<dbReference type="GO" id="GO:0030170">
    <property type="term" value="F:pyridoxal phosphate binding"/>
    <property type="evidence" value="ECO:0007669"/>
    <property type="project" value="UniProtKB-UniRule"/>
</dbReference>
<dbReference type="AlphaFoldDB" id="A0A4D6XT97"/>
<dbReference type="FunFam" id="3.40.640.10:FF:000001">
    <property type="entry name" value="Serine hydroxymethyltransferase"/>
    <property type="match status" value="1"/>
</dbReference>
<evidence type="ECO:0000259" key="13">
    <source>
        <dbReference type="Pfam" id="PF00464"/>
    </source>
</evidence>
<keyword evidence="6 11" id="KW-0963">Cytoplasm</keyword>
<evidence type="ECO:0000256" key="5">
    <source>
        <dbReference type="ARBA" id="ARBA00011738"/>
    </source>
</evidence>
<evidence type="ECO:0000256" key="3">
    <source>
        <dbReference type="ARBA" id="ARBA00004496"/>
    </source>
</evidence>
<keyword evidence="10 11" id="KW-0663">Pyridoxal phosphate</keyword>
<feature type="binding site" evidence="11">
    <location>
        <begin position="355"/>
        <end position="357"/>
    </location>
    <ligand>
        <name>(6S)-5,6,7,8-tetrahydrofolate</name>
        <dbReference type="ChEBI" id="CHEBI:57453"/>
    </ligand>
</feature>
<dbReference type="EMBL" id="CP034885">
    <property type="protein sequence ID" value="QCI18829.1"/>
    <property type="molecule type" value="Genomic_DNA"/>
</dbReference>
<feature type="binding site" evidence="11">
    <location>
        <begin position="125"/>
        <end position="127"/>
    </location>
    <ligand>
        <name>(6S)-5,6,7,8-tetrahydrofolate</name>
        <dbReference type="ChEBI" id="CHEBI:57453"/>
    </ligand>
</feature>
<evidence type="ECO:0000256" key="1">
    <source>
        <dbReference type="ARBA" id="ARBA00001528"/>
    </source>
</evidence>
<dbReference type="InterPro" id="IPR015422">
    <property type="entry name" value="PyrdxlP-dep_Trfase_small"/>
</dbReference>
<reference evidence="14 15" key="1">
    <citation type="submission" date="2018-12" db="EMBL/GenBank/DDBJ databases">
        <authorList>
            <person name="Chong R.A."/>
        </authorList>
    </citation>
    <scope>NUCLEOTIDE SEQUENCE [LARGE SCALE GENOMIC DNA]</scope>
    <source>
        <strain evidence="14 15">Ane</strain>
    </source>
</reference>
<dbReference type="UniPathway" id="UPA00193"/>
<dbReference type="EC" id="2.1.2.1" evidence="11"/>
<evidence type="ECO:0000256" key="8">
    <source>
        <dbReference type="ARBA" id="ARBA00022605"/>
    </source>
</evidence>
<dbReference type="PIRSF" id="PIRSF000412">
    <property type="entry name" value="SHMT"/>
    <property type="match status" value="1"/>
</dbReference>
<dbReference type="InterPro" id="IPR019798">
    <property type="entry name" value="Ser_HO-MeTrfase_PLP_BS"/>
</dbReference>
<dbReference type="Proteomes" id="UP000298791">
    <property type="component" value="Chromosome"/>
</dbReference>
<protein>
    <recommendedName>
        <fullName evidence="11">Serine hydroxymethyltransferase</fullName>
        <shortName evidence="11">SHMT</shortName>
        <shortName evidence="11">Serine methylase</shortName>
        <ecNumber evidence="11">2.1.2.1</ecNumber>
    </recommendedName>
</protein>